<evidence type="ECO:0000313" key="3">
    <source>
        <dbReference type="Proteomes" id="UP000031278"/>
    </source>
</evidence>
<dbReference type="PANTHER" id="PTHR35446">
    <property type="entry name" value="SI:CH211-175M2.5"/>
    <property type="match status" value="1"/>
</dbReference>
<name>A0A0B9GD64_9GAMM</name>
<accession>A0A0B9GD64</accession>
<dbReference type="PANTHER" id="PTHR35446:SF3">
    <property type="entry name" value="CMD DOMAIN-CONTAINING PROTEIN"/>
    <property type="match status" value="1"/>
</dbReference>
<feature type="domain" description="Carboxymuconolactone decarboxylase-like" evidence="1">
    <location>
        <begin position="50"/>
        <end position="103"/>
    </location>
</feature>
<dbReference type="AlphaFoldDB" id="A0A0B9GD64"/>
<evidence type="ECO:0000313" key="2">
    <source>
        <dbReference type="EMBL" id="KHT62790.1"/>
    </source>
</evidence>
<sequence>MIPLQLHTIESAPESSRTLLQSSIDNFGWIPNQSAYMAESPALLASYQNAHELFSQCSLTEEEKAVVWITVGSINQCPYTVQAHAWIALHSGVSAEIVDSLITPSSQLPSHLEALQRFTKDVALAQGSIPQESAINFLNAGYSKQNMLDVILGVSQKTMSTLLNSLARTEIEPQFITQAES</sequence>
<dbReference type="Pfam" id="PF02627">
    <property type="entry name" value="CMD"/>
    <property type="match status" value="1"/>
</dbReference>
<dbReference type="Proteomes" id="UP000031278">
    <property type="component" value="Unassembled WGS sequence"/>
</dbReference>
<dbReference type="EMBL" id="JWLZ01000171">
    <property type="protein sequence ID" value="KHT62790.1"/>
    <property type="molecule type" value="Genomic_DNA"/>
</dbReference>
<dbReference type="RefSeq" id="WP_039464135.1">
    <property type="nucleotide sequence ID" value="NZ_JWLZ01000171.1"/>
</dbReference>
<gene>
    <name evidence="2" type="ORF">RJ45_15715</name>
</gene>
<dbReference type="InterPro" id="IPR003779">
    <property type="entry name" value="CMD-like"/>
</dbReference>
<protein>
    <submittedName>
        <fullName evidence="2">Carboxymuconolactone decarboxylase</fullName>
    </submittedName>
</protein>
<comment type="caution">
    <text evidence="2">The sequence shown here is derived from an EMBL/GenBank/DDBJ whole genome shotgun (WGS) entry which is preliminary data.</text>
</comment>
<reference evidence="2 3" key="1">
    <citation type="submission" date="2014-12" db="EMBL/GenBank/DDBJ databases">
        <title>Genome sequencing of Photobacterium gaetbulicola AD005a.</title>
        <authorList>
            <person name="Adrian T.G.S."/>
            <person name="Chan K.G."/>
        </authorList>
    </citation>
    <scope>NUCLEOTIDE SEQUENCE [LARGE SCALE GENOMIC DNA]</scope>
    <source>
        <strain evidence="2 3">AD005a</strain>
    </source>
</reference>
<evidence type="ECO:0000259" key="1">
    <source>
        <dbReference type="Pfam" id="PF02627"/>
    </source>
</evidence>
<proteinExistence type="predicted"/>
<dbReference type="InterPro" id="IPR029032">
    <property type="entry name" value="AhpD-like"/>
</dbReference>
<dbReference type="SUPFAM" id="SSF69118">
    <property type="entry name" value="AhpD-like"/>
    <property type="match status" value="1"/>
</dbReference>
<dbReference type="GO" id="GO:0051920">
    <property type="term" value="F:peroxiredoxin activity"/>
    <property type="evidence" value="ECO:0007669"/>
    <property type="project" value="InterPro"/>
</dbReference>
<dbReference type="Gene3D" id="1.20.1290.10">
    <property type="entry name" value="AhpD-like"/>
    <property type="match status" value="1"/>
</dbReference>
<organism evidence="2 3">
    <name type="scientific">Photobacterium gaetbulicola</name>
    <dbReference type="NCBI Taxonomy" id="1295392"/>
    <lineage>
        <taxon>Bacteria</taxon>
        <taxon>Pseudomonadati</taxon>
        <taxon>Pseudomonadota</taxon>
        <taxon>Gammaproteobacteria</taxon>
        <taxon>Vibrionales</taxon>
        <taxon>Vibrionaceae</taxon>
        <taxon>Photobacterium</taxon>
    </lineage>
</organism>